<protein>
    <submittedName>
        <fullName evidence="2">Uncharacterized protein</fullName>
    </submittedName>
</protein>
<dbReference type="AlphaFoldDB" id="A0A2P5BEU9"/>
<evidence type="ECO:0000313" key="2">
    <source>
        <dbReference type="EMBL" id="PON47307.1"/>
    </source>
</evidence>
<gene>
    <name evidence="2" type="ORF">TorRG33x02_323680</name>
</gene>
<dbReference type="InParanoid" id="A0A2P5BEU9"/>
<dbReference type="Proteomes" id="UP000237000">
    <property type="component" value="Unassembled WGS sequence"/>
</dbReference>
<feature type="compositionally biased region" description="Basic residues" evidence="1">
    <location>
        <begin position="19"/>
        <end position="32"/>
    </location>
</feature>
<accession>A0A2P5BEU9</accession>
<dbReference type="EMBL" id="JXTC01000537">
    <property type="protein sequence ID" value="PON47307.1"/>
    <property type="molecule type" value="Genomic_DNA"/>
</dbReference>
<name>A0A2P5BEU9_TREOI</name>
<evidence type="ECO:0000313" key="3">
    <source>
        <dbReference type="Proteomes" id="UP000237000"/>
    </source>
</evidence>
<organism evidence="2 3">
    <name type="scientific">Trema orientale</name>
    <name type="common">Charcoal tree</name>
    <name type="synonym">Celtis orientalis</name>
    <dbReference type="NCBI Taxonomy" id="63057"/>
    <lineage>
        <taxon>Eukaryota</taxon>
        <taxon>Viridiplantae</taxon>
        <taxon>Streptophyta</taxon>
        <taxon>Embryophyta</taxon>
        <taxon>Tracheophyta</taxon>
        <taxon>Spermatophyta</taxon>
        <taxon>Magnoliopsida</taxon>
        <taxon>eudicotyledons</taxon>
        <taxon>Gunneridae</taxon>
        <taxon>Pentapetalae</taxon>
        <taxon>rosids</taxon>
        <taxon>fabids</taxon>
        <taxon>Rosales</taxon>
        <taxon>Cannabaceae</taxon>
        <taxon>Trema</taxon>
    </lineage>
</organism>
<sequence>MQFSSIVSKDGRTQSLHLSRVKQRHQGRRTRQKVGTAVPKWRRSVESSRNLALQCEEVAPQCQVRGINPVAPQCHLHGATTPGVMPGGVEAPSPKCCGTTTPHFGATVPPSKLSSRCSTKFGAAAPHRARQVVEFLDRGRIISSI</sequence>
<evidence type="ECO:0000256" key="1">
    <source>
        <dbReference type="SAM" id="MobiDB-lite"/>
    </source>
</evidence>
<reference evidence="3" key="1">
    <citation type="submission" date="2016-06" db="EMBL/GenBank/DDBJ databases">
        <title>Parallel loss of symbiosis genes in relatives of nitrogen-fixing non-legume Parasponia.</title>
        <authorList>
            <person name="Van Velzen R."/>
            <person name="Holmer R."/>
            <person name="Bu F."/>
            <person name="Rutten L."/>
            <person name="Van Zeijl A."/>
            <person name="Liu W."/>
            <person name="Santuari L."/>
            <person name="Cao Q."/>
            <person name="Sharma T."/>
            <person name="Shen D."/>
            <person name="Roswanjaya Y."/>
            <person name="Wardhani T."/>
            <person name="Kalhor M.S."/>
            <person name="Jansen J."/>
            <person name="Van den Hoogen J."/>
            <person name="Gungor B."/>
            <person name="Hartog M."/>
            <person name="Hontelez J."/>
            <person name="Verver J."/>
            <person name="Yang W.-C."/>
            <person name="Schijlen E."/>
            <person name="Repin R."/>
            <person name="Schilthuizen M."/>
            <person name="Schranz E."/>
            <person name="Heidstra R."/>
            <person name="Miyata K."/>
            <person name="Fedorova E."/>
            <person name="Kohlen W."/>
            <person name="Bisseling T."/>
            <person name="Smit S."/>
            <person name="Geurts R."/>
        </authorList>
    </citation>
    <scope>NUCLEOTIDE SEQUENCE [LARGE SCALE GENOMIC DNA]</scope>
    <source>
        <strain evidence="3">cv. RG33-2</strain>
    </source>
</reference>
<keyword evidence="3" id="KW-1185">Reference proteome</keyword>
<comment type="caution">
    <text evidence="2">The sequence shown here is derived from an EMBL/GenBank/DDBJ whole genome shotgun (WGS) entry which is preliminary data.</text>
</comment>
<proteinExistence type="predicted"/>
<feature type="compositionally biased region" description="Polar residues" evidence="1">
    <location>
        <begin position="1"/>
        <end position="17"/>
    </location>
</feature>
<feature type="region of interest" description="Disordered" evidence="1">
    <location>
        <begin position="1"/>
        <end position="40"/>
    </location>
</feature>